<accession>A0A384ZSB4</accession>
<dbReference type="GeneID" id="55608608"/>
<dbReference type="RefSeq" id="YP_009838376.1">
    <property type="nucleotide sequence ID" value="NC_048709.1"/>
</dbReference>
<evidence type="ECO:0000313" key="2">
    <source>
        <dbReference type="EMBL" id="AXC34530.1"/>
    </source>
</evidence>
<evidence type="ECO:0000313" key="3">
    <source>
        <dbReference type="Proteomes" id="UP000260311"/>
    </source>
</evidence>
<protein>
    <recommendedName>
        <fullName evidence="1">DUF4815 domain-containing protein</fullName>
    </recommendedName>
</protein>
<keyword evidence="3" id="KW-1185">Reference proteome</keyword>
<proteinExistence type="predicted"/>
<dbReference type="EMBL" id="MH375644">
    <property type="protein sequence ID" value="AXC34530.1"/>
    <property type="molecule type" value="Genomic_DNA"/>
</dbReference>
<feature type="domain" description="DUF4815" evidence="1">
    <location>
        <begin position="600"/>
        <end position="936"/>
    </location>
</feature>
<feature type="domain" description="DUF4815" evidence="1">
    <location>
        <begin position="170"/>
        <end position="367"/>
    </location>
</feature>
<evidence type="ECO:0000259" key="1">
    <source>
        <dbReference type="Pfam" id="PF16075"/>
    </source>
</evidence>
<name>A0A384ZSB4_9CAUD</name>
<dbReference type="Proteomes" id="UP000260311">
    <property type="component" value="Segment"/>
</dbReference>
<reference evidence="2 3" key="1">
    <citation type="submission" date="2018-05" db="EMBL/GenBank/DDBJ databases">
        <title>The genome of Vibrio coralliilyticus phage YC.</title>
        <authorList>
            <person name="Benler S."/>
        </authorList>
    </citation>
    <scope>NUCLEOTIDE SEQUENCE [LARGE SCALE GENOMIC DNA]</scope>
</reference>
<dbReference type="InterPro" id="IPR023366">
    <property type="entry name" value="ATP_synth_asu-like_sf"/>
</dbReference>
<dbReference type="InterPro" id="IPR032096">
    <property type="entry name" value="DUF4815"/>
</dbReference>
<dbReference type="Gene3D" id="2.40.30.20">
    <property type="match status" value="1"/>
</dbReference>
<organism evidence="2 3">
    <name type="scientific">Vibrio phage YC</name>
    <dbReference type="NCBI Taxonomy" id="2267403"/>
    <lineage>
        <taxon>Viruses</taxon>
        <taxon>Duplodnaviria</taxon>
        <taxon>Heunggongvirae</taxon>
        <taxon>Uroviricota</taxon>
        <taxon>Caudoviricetes</taxon>
        <taxon>Pantevenvirales</taxon>
        <taxon>Ackermannviridae</taxon>
        <taxon>Campanilevirus</taxon>
        <taxon>Campanilevirus YC</taxon>
    </lineage>
</organism>
<dbReference type="KEGG" id="vg:55608608"/>
<dbReference type="Pfam" id="PF16075">
    <property type="entry name" value="DUF4815"/>
    <property type="match status" value="2"/>
</dbReference>
<sequence>MSEKTNTSSAPYYDDYNEEKKFQKILFRPRTVQTRELIQMQTMIQKQIERMGDHLFQEGSVVIPGSFDYATYDVSIGFDFTSGSTWDDIKDRTDLLVRSTGSGARFSAEFLVEATDTQNYTAMGSIYDAAGNAIRDTFLAGEDVLFVTVDDLGVETTVAFATTTEAGQGMVATVQHGVYYVRGYFVEVDEQVHIVDRASPPSNIRIGFNVVESIVTSDDDSSLLSNAAGEPNALAPGADRLKMELVLTSKLPTADMTDFIEMVRIENGVRKTPIITTQYSLLGDTLAQRTFEESGNYTVSRHEIDLREHLNNGANNGVFSQDDGGDSNKFAALMGEGVSYVRGYRVANESGRVLELDKGRDTAVANNAVLGAIYGGYLSIKADGALGTPSIDPLASWRFVDSSDDEIGFFNLLSMDKPSDWRLYVRNLRFTSGKTINDVVKVRCELGGTYVFQADVAIKGVVDSSTQSLLFKLPVQGVSTIATGGAADTTYEIMRDYVISTDGSGNAVISAGSNQIFSPRTTAFYLSDLNGLGGEIPATFTLGGTPTGSTLTVAAPTATNSQLRLAAIVIKTQPQPRTKTLLEAQEQVTIGSNGNPSRSAPLSNTDIYRLISVTDTGTGDDVTSEFSLDNGQRDSFYNFGAVRTTTDYEGRILEVVYEYFRHGAGDYFSVDSYADIQYEDIPTFVDSQGETYRLTDTMDFRRSLKNNVVDLGDLVAPNSTVRADIGYYLSRVDTIVANSNGHLEVYKGNPAIDPVRPSLPDNVMRLYDLHIPAYTFNVEDIKYFEQENKRYTMRDIGNLEKRIDRVEETTSLNSLEQSALNTQVIDPETGLDRFKNGIFADPMVDNRILDLYDVETSCAFRDGQDFLFPRDITNGIDFDYTSGAYMEDDMVMAPYTTREAVSQPYATNWINVNPYASYSWNGTMKLEPSKDVWWDVKYAPPRIFNETIDNTGGARAGTTVSAWSRSNSIGGWWQGGGRVQSRVITTTTITSQTTQRTGATNVINEEVIPYMRNVNINFTAEGMRPNTRVYGWFNGTNVSADCTQEGKFRGQPMITDEYGRISGTFFLTQRDGQRFATGLGSFELLDDEETSRDANARTTYTQAPFESAGTLVTKQTDIIRTRILGATTRSQVQYRRYDPVAQSFAVDTIGGSFLSYVEVYFRTKSSRIPVTCELRAMENGLPTHDVIARKTIYPADVNVSTDATVATRFTFDHPQFLEQDREYCFVILANTQEYLIYYGELGRDILGAGGARLIKQPNTGVMFVSANGSTWTPRQDSDLTFRLGICDFNNFNGYAYFTPKSDVIALPLENNAITTTSGSDIVTVFQPNHGLRIGDSITIAGSVGANGVTSAALNGDHTVASVTNSSYFTIQVSDTATSSGVVPNTTATIVGRYLFNQLFTSITQTVLSGTNVSWQVRFLRDDRSTSDWIDINANEDYDLPELGNYRSTGNFELRANLDCTASLSPMVDLHGLTAILNSYYVDLDDANFRYVTRDMMFSSPSESLNLYVGALLPSGSNMKVYAKIITGDVDSADIEWSELTPHVPITNDSNVVNEYRYTLDSAVLFNGVKVKVELTGDKVAVPLLRDLRGIVVT</sequence>